<evidence type="ECO:0000313" key="3">
    <source>
        <dbReference type="EMBL" id="SBQ98996.1"/>
    </source>
</evidence>
<reference evidence="3" key="1">
    <citation type="submission" date="2016-05" db="EMBL/GenBank/DDBJ databases">
        <authorList>
            <person name="Lavstsen T."/>
            <person name="Jespersen J.S."/>
        </authorList>
    </citation>
    <scope>NUCLEOTIDE SEQUENCE</scope>
    <source>
        <tissue evidence="3">Brain</tissue>
    </source>
</reference>
<feature type="compositionally biased region" description="Low complexity" evidence="1">
    <location>
        <begin position="124"/>
        <end position="145"/>
    </location>
</feature>
<protein>
    <submittedName>
        <fullName evidence="3">Duboraya</fullName>
    </submittedName>
</protein>
<feature type="domain" description="FAM21/CAPZIP" evidence="2">
    <location>
        <begin position="80"/>
        <end position="198"/>
    </location>
</feature>
<dbReference type="Pfam" id="PF15255">
    <property type="entry name" value="CAP-ZIP_m"/>
    <property type="match status" value="1"/>
</dbReference>
<feature type="compositionally biased region" description="Basic residues" evidence="1">
    <location>
        <begin position="175"/>
        <end position="188"/>
    </location>
</feature>
<gene>
    <name evidence="3" type="primary">DUB</name>
</gene>
<feature type="compositionally biased region" description="Basic and acidic residues" evidence="1">
    <location>
        <begin position="254"/>
        <end position="288"/>
    </location>
</feature>
<dbReference type="AlphaFoldDB" id="A0A1A8IP01"/>
<reference evidence="3" key="2">
    <citation type="submission" date="2016-06" db="EMBL/GenBank/DDBJ databases">
        <title>The genome of a short-lived fish provides insights into sex chromosome evolution and the genetic control of aging.</title>
        <authorList>
            <person name="Reichwald K."/>
            <person name="Felder M."/>
            <person name="Petzold A."/>
            <person name="Koch P."/>
            <person name="Groth M."/>
            <person name="Platzer M."/>
        </authorList>
    </citation>
    <scope>NUCLEOTIDE SEQUENCE</scope>
    <source>
        <tissue evidence="3">Brain</tissue>
    </source>
</reference>
<feature type="compositionally biased region" description="Basic and acidic residues" evidence="1">
    <location>
        <begin position="225"/>
        <end position="244"/>
    </location>
</feature>
<evidence type="ECO:0000259" key="2">
    <source>
        <dbReference type="Pfam" id="PF15255"/>
    </source>
</evidence>
<feature type="region of interest" description="Disordered" evidence="1">
    <location>
        <begin position="99"/>
        <end position="288"/>
    </location>
</feature>
<proteinExistence type="predicted"/>
<dbReference type="InterPro" id="IPR029341">
    <property type="entry name" value="FAM21/CAPZIP"/>
</dbReference>
<accession>A0A1A8IP01</accession>
<feature type="region of interest" description="Disordered" evidence="1">
    <location>
        <begin position="32"/>
        <end position="79"/>
    </location>
</feature>
<name>A0A1A8IP01_NOTKU</name>
<sequence length="288" mass="31145">SDLHVGEDVVLAWWFLQEEAPPRRSVAELAGKFKGSTPPVGITSGHEADKPVRRRPPRTLPLAKTHGDDQQPLPGVSSSLKIKTNSGLIEKLQANLALSPTPAPLKSPGLRVLPPSFTPPSPGAAPVSMVTSSSATPTSPVSTSPQTEEGPASFEAPPTAADGNILRINKDRARVSLRRRPPSRRHRKSSCEDEASVTADTRQNSCPEVMENSGGRGGGGGEEEVVFRKEGQTEDSSAPEKTELCEEETEISTDVEKEDKEGVWSSSRLKEEFEEKHLEEKQEQDSEM</sequence>
<feature type="non-terminal residue" evidence="3">
    <location>
        <position position="1"/>
    </location>
</feature>
<dbReference type="EMBL" id="HAED01012602">
    <property type="protein sequence ID" value="SBQ98996.1"/>
    <property type="molecule type" value="Transcribed_RNA"/>
</dbReference>
<organism evidence="3">
    <name type="scientific">Nothobranchius kuhntae</name>
    <name type="common">Beira killifish</name>
    <dbReference type="NCBI Taxonomy" id="321403"/>
    <lineage>
        <taxon>Eukaryota</taxon>
        <taxon>Metazoa</taxon>
        <taxon>Chordata</taxon>
        <taxon>Craniata</taxon>
        <taxon>Vertebrata</taxon>
        <taxon>Euteleostomi</taxon>
        <taxon>Actinopterygii</taxon>
        <taxon>Neopterygii</taxon>
        <taxon>Teleostei</taxon>
        <taxon>Neoteleostei</taxon>
        <taxon>Acanthomorphata</taxon>
        <taxon>Ovalentaria</taxon>
        <taxon>Atherinomorphae</taxon>
        <taxon>Cyprinodontiformes</taxon>
        <taxon>Nothobranchiidae</taxon>
        <taxon>Nothobranchius</taxon>
    </lineage>
</organism>
<evidence type="ECO:0000256" key="1">
    <source>
        <dbReference type="SAM" id="MobiDB-lite"/>
    </source>
</evidence>